<reference evidence="1" key="1">
    <citation type="journal article" date="2015" name="Nature">
        <title>Complex archaea that bridge the gap between prokaryotes and eukaryotes.</title>
        <authorList>
            <person name="Spang A."/>
            <person name="Saw J.H."/>
            <person name="Jorgensen S.L."/>
            <person name="Zaremba-Niedzwiedzka K."/>
            <person name="Martijn J."/>
            <person name="Lind A.E."/>
            <person name="van Eijk R."/>
            <person name="Schleper C."/>
            <person name="Guy L."/>
            <person name="Ettema T.J."/>
        </authorList>
    </citation>
    <scope>NUCLEOTIDE SEQUENCE</scope>
</reference>
<comment type="caution">
    <text evidence="1">The sequence shown here is derived from an EMBL/GenBank/DDBJ whole genome shotgun (WGS) entry which is preliminary data.</text>
</comment>
<proteinExistence type="predicted"/>
<dbReference type="AlphaFoldDB" id="A0A0F9P4U8"/>
<sequence>MGKPSATTRQHMLAACGNRCAYPDCDLPIFDIEDQCLIGTLCHIKGNNPGSARYDESQPENERQSFSNLMAMCRNFLSDLL</sequence>
<accession>A0A0F9P4U8</accession>
<dbReference type="EMBL" id="LAZR01003336">
    <property type="protein sequence ID" value="KKN19432.1"/>
    <property type="molecule type" value="Genomic_DNA"/>
</dbReference>
<evidence type="ECO:0000313" key="1">
    <source>
        <dbReference type="EMBL" id="KKN19432.1"/>
    </source>
</evidence>
<protein>
    <submittedName>
        <fullName evidence="1">Uncharacterized protein</fullName>
    </submittedName>
</protein>
<organism evidence="1">
    <name type="scientific">marine sediment metagenome</name>
    <dbReference type="NCBI Taxonomy" id="412755"/>
    <lineage>
        <taxon>unclassified sequences</taxon>
        <taxon>metagenomes</taxon>
        <taxon>ecological metagenomes</taxon>
    </lineage>
</organism>
<gene>
    <name evidence="1" type="ORF">LCGC14_0945800</name>
</gene>
<name>A0A0F9P4U8_9ZZZZ</name>